<dbReference type="GO" id="GO:0006790">
    <property type="term" value="P:sulfur compound metabolic process"/>
    <property type="evidence" value="ECO:0007669"/>
    <property type="project" value="TreeGrafter"/>
</dbReference>
<evidence type="ECO:0000256" key="1">
    <source>
        <dbReference type="PIRSR" id="PIRSR601310-1"/>
    </source>
</evidence>
<organism evidence="5 6">
    <name type="scientific">Adiantum capillus-veneris</name>
    <name type="common">Maidenhair fern</name>
    <dbReference type="NCBI Taxonomy" id="13818"/>
    <lineage>
        <taxon>Eukaryota</taxon>
        <taxon>Viridiplantae</taxon>
        <taxon>Streptophyta</taxon>
        <taxon>Embryophyta</taxon>
        <taxon>Tracheophyta</taxon>
        <taxon>Polypodiopsida</taxon>
        <taxon>Polypodiidae</taxon>
        <taxon>Polypodiales</taxon>
        <taxon>Pteridineae</taxon>
        <taxon>Pteridaceae</taxon>
        <taxon>Vittarioideae</taxon>
        <taxon>Adiantum</taxon>
    </lineage>
</organism>
<keyword evidence="6" id="KW-1185">Reference proteome</keyword>
<dbReference type="InterPro" id="IPR011146">
    <property type="entry name" value="HIT-like"/>
</dbReference>
<dbReference type="PRINTS" id="PR00332">
    <property type="entry name" value="HISTRIAD"/>
</dbReference>
<reference evidence="5" key="1">
    <citation type="submission" date="2021-01" db="EMBL/GenBank/DDBJ databases">
        <title>Adiantum capillus-veneris genome.</title>
        <authorList>
            <person name="Fang Y."/>
            <person name="Liao Q."/>
        </authorList>
    </citation>
    <scope>NUCLEOTIDE SEQUENCE</scope>
    <source>
        <strain evidence="5">H3</strain>
        <tissue evidence="5">Leaf</tissue>
    </source>
</reference>
<gene>
    <name evidence="5" type="ORF">GOP47_0023489</name>
</gene>
<feature type="short sequence motif" description="Histidine triad motif" evidence="2 3">
    <location>
        <begin position="386"/>
        <end position="390"/>
    </location>
</feature>
<evidence type="ECO:0000313" key="5">
    <source>
        <dbReference type="EMBL" id="KAI5060984.1"/>
    </source>
</evidence>
<dbReference type="SUPFAM" id="SSF54197">
    <property type="entry name" value="HIT-like"/>
    <property type="match status" value="1"/>
</dbReference>
<comment type="caution">
    <text evidence="5">The sequence shown here is derived from an EMBL/GenBank/DDBJ whole genome shotgun (WGS) entry which is preliminary data.</text>
</comment>
<dbReference type="OrthoDB" id="672793at2759"/>
<accession>A0A9D4Z4I1</accession>
<evidence type="ECO:0000259" key="4">
    <source>
        <dbReference type="PROSITE" id="PS51084"/>
    </source>
</evidence>
<evidence type="ECO:0000313" key="6">
    <source>
        <dbReference type="Proteomes" id="UP000886520"/>
    </source>
</evidence>
<feature type="domain" description="HIT" evidence="4">
    <location>
        <begin position="294"/>
        <end position="401"/>
    </location>
</feature>
<dbReference type="GO" id="GO:0009150">
    <property type="term" value="P:purine ribonucleotide metabolic process"/>
    <property type="evidence" value="ECO:0007669"/>
    <property type="project" value="TreeGrafter"/>
</dbReference>
<dbReference type="GO" id="GO:0047627">
    <property type="term" value="F:adenylylsulfatase activity"/>
    <property type="evidence" value="ECO:0007669"/>
    <property type="project" value="TreeGrafter"/>
</dbReference>
<dbReference type="Gene3D" id="3.30.428.10">
    <property type="entry name" value="HIT-like"/>
    <property type="match status" value="1"/>
</dbReference>
<evidence type="ECO:0000256" key="3">
    <source>
        <dbReference type="PROSITE-ProRule" id="PRU00464"/>
    </source>
</evidence>
<dbReference type="InterPro" id="IPR039384">
    <property type="entry name" value="HINT"/>
</dbReference>
<dbReference type="InterPro" id="IPR019808">
    <property type="entry name" value="Histidine_triad_CS"/>
</dbReference>
<dbReference type="EMBL" id="JABFUD020000023">
    <property type="protein sequence ID" value="KAI5060984.1"/>
    <property type="molecule type" value="Genomic_DNA"/>
</dbReference>
<proteinExistence type="predicted"/>
<name>A0A9D4Z4I1_ADICA</name>
<dbReference type="CDD" id="cd01277">
    <property type="entry name" value="HINT_subgroup"/>
    <property type="match status" value="1"/>
</dbReference>
<dbReference type="AlphaFoldDB" id="A0A9D4Z4I1"/>
<evidence type="ECO:0000256" key="2">
    <source>
        <dbReference type="PIRSR" id="PIRSR601310-3"/>
    </source>
</evidence>
<dbReference type="Pfam" id="PF01230">
    <property type="entry name" value="HIT"/>
    <property type="match status" value="1"/>
</dbReference>
<sequence length="434" mass="47795">MEERRLKTILSHLSACPPSQMGKSSFLNATSKAEKHTLLLPGSTHLQQKKQVARTSISRSKSSSDMMESRLVGLGEVFPARGDAWNPASREELLSHGHSLASPTKHRCGGWNWSRKHPPEEIEGSLCMGMPELTKMHTPGDSLEATVSNLMQGRRSNCLHRDCSPSGAAKLEWSLQCNSSHMQHKQTVDFEGKQIDTRCSSPFDQRVAKHQSQAPDALPCSSGDGDRLEIVLEPQISSRTSDIVGNTEECDIQTVGDLHILESQSAEVANDAVGSISRNNAMTGQRRRIVEDCIFCLIIQGQSPAFKLYEDDMCVCILDVHPLSHGHSLLIPKAHFPSLELTPPEVAAAMCATVPLLSMAIMQATNCDSFNLLVNSGKAAGQVVFHTHFHIIPRRTGDNLWRSEDGNRRFGIIYPISTYDNEMDIEASFDSSLE</sequence>
<dbReference type="PANTHER" id="PTHR47670">
    <property type="entry name" value="ADENYLYLSULFATASE HINT3"/>
    <property type="match status" value="1"/>
</dbReference>
<protein>
    <recommendedName>
        <fullName evidence="4">HIT domain-containing protein</fullName>
    </recommendedName>
</protein>
<dbReference type="PROSITE" id="PS51084">
    <property type="entry name" value="HIT_2"/>
    <property type="match status" value="1"/>
</dbReference>
<feature type="active site" description="Tele-AMP-histidine intermediate" evidence="1">
    <location>
        <position position="388"/>
    </location>
</feature>
<dbReference type="PANTHER" id="PTHR47670:SF1">
    <property type="entry name" value="ADENYLYLSULFATASE HINT3"/>
    <property type="match status" value="1"/>
</dbReference>
<dbReference type="InterPro" id="IPR001310">
    <property type="entry name" value="Histidine_triad_HIT"/>
</dbReference>
<dbReference type="PROSITE" id="PS00892">
    <property type="entry name" value="HIT_1"/>
    <property type="match status" value="1"/>
</dbReference>
<dbReference type="InterPro" id="IPR036265">
    <property type="entry name" value="HIT-like_sf"/>
</dbReference>
<dbReference type="Proteomes" id="UP000886520">
    <property type="component" value="Chromosome 23"/>
</dbReference>